<evidence type="ECO:0000256" key="7">
    <source>
        <dbReference type="RuleBase" id="RU364069"/>
    </source>
</evidence>
<dbReference type="EMBL" id="JRNI01000001">
    <property type="protein sequence ID" value="KGF32635.1"/>
    <property type="molecule type" value="Genomic_DNA"/>
</dbReference>
<evidence type="ECO:0000256" key="5">
    <source>
        <dbReference type="PIRSR" id="PIRSR600888-1"/>
    </source>
</evidence>
<comment type="subunit">
    <text evidence="7">Homodimer.</text>
</comment>
<protein>
    <recommendedName>
        <fullName evidence="4 7">dTDP-4-dehydrorhamnose 3,5-epimerase</fullName>
        <ecNumber evidence="3 7">5.1.3.13</ecNumber>
    </recommendedName>
    <alternativeName>
        <fullName evidence="7">Thymidine diphospho-4-keto-rhamnose 3,5-epimerase</fullName>
    </alternativeName>
</protein>
<name>A0A095ZD09_9BURK</name>
<evidence type="ECO:0000256" key="2">
    <source>
        <dbReference type="ARBA" id="ARBA00001997"/>
    </source>
</evidence>
<dbReference type="RefSeq" id="WP_036556874.1">
    <property type="nucleotide sequence ID" value="NZ_JRNI01000001.1"/>
</dbReference>
<proteinExistence type="inferred from homology"/>
<dbReference type="InterPro" id="IPR011051">
    <property type="entry name" value="RmlC_Cupin_sf"/>
</dbReference>
<sequence length="178" mass="20400">MQLINTELKGVKLLKPEVHYDERGFLMESFSRQRYLSLLELEQDFVQDNLSRSKQGVLRGLHFQKNKPQGKLVMVGWGRIYDVVVDIAPDSPTFGRHLAVELSAENQLQLWVPPGYAHGFCVLSESAQVLYKCTDYYDPMDQAGVRWNCPDLAIPWPIKAPILSDKDQHLPRLAALHR</sequence>
<evidence type="ECO:0000256" key="6">
    <source>
        <dbReference type="PIRSR" id="PIRSR600888-3"/>
    </source>
</evidence>
<dbReference type="CDD" id="cd00438">
    <property type="entry name" value="cupin_RmlC"/>
    <property type="match status" value="1"/>
</dbReference>
<evidence type="ECO:0000256" key="4">
    <source>
        <dbReference type="ARBA" id="ARBA00019595"/>
    </source>
</evidence>
<dbReference type="Proteomes" id="UP000029629">
    <property type="component" value="Unassembled WGS sequence"/>
</dbReference>
<reference evidence="8 9" key="1">
    <citation type="submission" date="2014-07" db="EMBL/GenBank/DDBJ databases">
        <authorList>
            <person name="McCorrison J."/>
            <person name="Sanka R."/>
            <person name="Torralba M."/>
            <person name="Gillis M."/>
            <person name="Haft D.H."/>
            <person name="Methe B."/>
            <person name="Sutton G."/>
            <person name="Nelson K.E."/>
        </authorList>
    </citation>
    <scope>NUCLEOTIDE SEQUENCE [LARGE SCALE GENOMIC DNA]</scope>
    <source>
        <strain evidence="8 9">DNF00040</strain>
    </source>
</reference>
<dbReference type="OrthoDB" id="9800680at2"/>
<feature type="active site" description="Proton acceptor" evidence="5">
    <location>
        <position position="62"/>
    </location>
</feature>
<keyword evidence="9" id="KW-1185">Reference proteome</keyword>
<dbReference type="NCBIfam" id="TIGR01221">
    <property type="entry name" value="rmlC"/>
    <property type="match status" value="1"/>
</dbReference>
<dbReference type="SUPFAM" id="SSF51182">
    <property type="entry name" value="RmlC-like cupins"/>
    <property type="match status" value="1"/>
</dbReference>
<evidence type="ECO:0000313" key="9">
    <source>
        <dbReference type="Proteomes" id="UP000029629"/>
    </source>
</evidence>
<accession>A0A095ZD09</accession>
<dbReference type="Gene3D" id="2.60.120.10">
    <property type="entry name" value="Jelly Rolls"/>
    <property type="match status" value="1"/>
</dbReference>
<dbReference type="AlphaFoldDB" id="A0A095ZD09"/>
<feature type="active site" description="Proton donor" evidence="5">
    <location>
        <position position="131"/>
    </location>
</feature>
<comment type="caution">
    <text evidence="8">The sequence shown here is derived from an EMBL/GenBank/DDBJ whole genome shotgun (WGS) entry which is preliminary data.</text>
</comment>
<feature type="site" description="Participates in a stacking interaction with the thymidine ring of dTDP-4-oxo-6-deoxyglucose" evidence="6">
    <location>
        <position position="137"/>
    </location>
</feature>
<dbReference type="PANTHER" id="PTHR21047:SF2">
    <property type="entry name" value="THYMIDINE DIPHOSPHO-4-KETO-RHAMNOSE 3,5-EPIMERASE"/>
    <property type="match status" value="1"/>
</dbReference>
<comment type="similarity">
    <text evidence="7">Belongs to the dTDP-4-dehydrorhamnose 3,5-epimerase family.</text>
</comment>
<dbReference type="GO" id="GO:0008830">
    <property type="term" value="F:dTDP-4-dehydrorhamnose 3,5-epimerase activity"/>
    <property type="evidence" value="ECO:0007669"/>
    <property type="project" value="UniProtKB-UniRule"/>
</dbReference>
<comment type="function">
    <text evidence="2 7">Catalyzes the epimerization of the C3' and C5'positions of dTDP-6-deoxy-D-xylo-4-hexulose, forming dTDP-6-deoxy-L-lyxo-4-hexulose.</text>
</comment>
<dbReference type="GO" id="GO:0000271">
    <property type="term" value="P:polysaccharide biosynthetic process"/>
    <property type="evidence" value="ECO:0007669"/>
    <property type="project" value="TreeGrafter"/>
</dbReference>
<dbReference type="GO" id="GO:0005829">
    <property type="term" value="C:cytosol"/>
    <property type="evidence" value="ECO:0007669"/>
    <property type="project" value="TreeGrafter"/>
</dbReference>
<dbReference type="InterPro" id="IPR000888">
    <property type="entry name" value="RmlC-like"/>
</dbReference>
<dbReference type="PANTHER" id="PTHR21047">
    <property type="entry name" value="DTDP-6-DEOXY-D-GLUCOSE-3,5 EPIMERASE"/>
    <property type="match status" value="1"/>
</dbReference>
<evidence type="ECO:0000256" key="3">
    <source>
        <dbReference type="ARBA" id="ARBA00012098"/>
    </source>
</evidence>
<dbReference type="InterPro" id="IPR014710">
    <property type="entry name" value="RmlC-like_jellyroll"/>
</dbReference>
<comment type="catalytic activity">
    <reaction evidence="1 7">
        <text>dTDP-4-dehydro-6-deoxy-alpha-D-glucose = dTDP-4-dehydro-beta-L-rhamnose</text>
        <dbReference type="Rhea" id="RHEA:16969"/>
        <dbReference type="ChEBI" id="CHEBI:57649"/>
        <dbReference type="ChEBI" id="CHEBI:62830"/>
        <dbReference type="EC" id="5.1.3.13"/>
    </reaction>
</comment>
<dbReference type="UniPathway" id="UPA00124"/>
<dbReference type="EC" id="5.1.3.13" evidence="3 7"/>
<comment type="pathway">
    <text evidence="7">Carbohydrate biosynthesis; dTDP-L-rhamnose biosynthesis.</text>
</comment>
<dbReference type="Pfam" id="PF00908">
    <property type="entry name" value="dTDP_sugar_isom"/>
    <property type="match status" value="1"/>
</dbReference>
<evidence type="ECO:0000313" key="8">
    <source>
        <dbReference type="EMBL" id="KGF32635.1"/>
    </source>
</evidence>
<keyword evidence="7" id="KW-0413">Isomerase</keyword>
<organism evidence="8 9">
    <name type="scientific">Oligella urethralis DNF00040</name>
    <dbReference type="NCBI Taxonomy" id="1401065"/>
    <lineage>
        <taxon>Bacteria</taxon>
        <taxon>Pseudomonadati</taxon>
        <taxon>Pseudomonadota</taxon>
        <taxon>Betaproteobacteria</taxon>
        <taxon>Burkholderiales</taxon>
        <taxon>Alcaligenaceae</taxon>
        <taxon>Oligella</taxon>
    </lineage>
</organism>
<evidence type="ECO:0000256" key="1">
    <source>
        <dbReference type="ARBA" id="ARBA00001298"/>
    </source>
</evidence>
<dbReference type="eggNOG" id="COG1898">
    <property type="taxonomic scope" value="Bacteria"/>
</dbReference>
<dbReference type="GO" id="GO:0019305">
    <property type="term" value="P:dTDP-rhamnose biosynthetic process"/>
    <property type="evidence" value="ECO:0007669"/>
    <property type="project" value="UniProtKB-UniRule"/>
</dbReference>
<gene>
    <name evidence="8" type="ORF">HMPREF2130_00330</name>
</gene>